<dbReference type="EMBL" id="VNJI01000041">
    <property type="protein sequence ID" value="TVY07188.1"/>
    <property type="molecule type" value="Genomic_DNA"/>
</dbReference>
<dbReference type="RefSeq" id="WP_144852284.1">
    <property type="nucleotide sequence ID" value="NZ_VNJI01000041.1"/>
</dbReference>
<protein>
    <submittedName>
        <fullName evidence="1">ERF family protein</fullName>
    </submittedName>
</protein>
<organism evidence="1 2">
    <name type="scientific">Paenibacillus cremeus</name>
    <dbReference type="NCBI Taxonomy" id="2163881"/>
    <lineage>
        <taxon>Bacteria</taxon>
        <taxon>Bacillati</taxon>
        <taxon>Bacillota</taxon>
        <taxon>Bacilli</taxon>
        <taxon>Bacillales</taxon>
        <taxon>Paenibacillaceae</taxon>
        <taxon>Paenibacillus</taxon>
    </lineage>
</organism>
<evidence type="ECO:0000313" key="2">
    <source>
        <dbReference type="Proteomes" id="UP000317036"/>
    </source>
</evidence>
<proteinExistence type="predicted"/>
<sequence>MNKSESISNLAAALANFQAEVQNPKNTSINTQFNSKYATLDEVLNTVRPTLGKYGLSFIQSTGSIEDKILIRTLLFHESGEWLESDPLMLPGYQQHKDRGQKKFNAQGAGSAITYARRYSLSAILGISSENDDDGNEASNQNLDTDSSEHLITPNQLMLLKVRIAELESIGGDRETIINSLKGKVGDFSEFSQMSTDQAELSIGILGGWVKKKKQQREPAHV</sequence>
<dbReference type="Pfam" id="PF04404">
    <property type="entry name" value="ERF"/>
    <property type="match status" value="1"/>
</dbReference>
<reference evidence="1 2" key="1">
    <citation type="submission" date="2019-07" db="EMBL/GenBank/DDBJ databases">
        <authorList>
            <person name="Kim J."/>
        </authorList>
    </citation>
    <scope>NUCLEOTIDE SEQUENCE [LARGE SCALE GENOMIC DNA]</scope>
    <source>
        <strain evidence="1 2">JC52</strain>
    </source>
</reference>
<dbReference type="OrthoDB" id="149299at2"/>
<dbReference type="Proteomes" id="UP000317036">
    <property type="component" value="Unassembled WGS sequence"/>
</dbReference>
<accession>A0A559K4X0</accession>
<keyword evidence="2" id="KW-1185">Reference proteome</keyword>
<dbReference type="InterPro" id="IPR007499">
    <property type="entry name" value="ERF_bacteria_virus"/>
</dbReference>
<gene>
    <name evidence="1" type="ORF">FPZ49_25090</name>
</gene>
<evidence type="ECO:0000313" key="1">
    <source>
        <dbReference type="EMBL" id="TVY07188.1"/>
    </source>
</evidence>
<name>A0A559K4X0_9BACL</name>
<comment type="caution">
    <text evidence="1">The sequence shown here is derived from an EMBL/GenBank/DDBJ whole genome shotgun (WGS) entry which is preliminary data.</text>
</comment>
<dbReference type="AlphaFoldDB" id="A0A559K4X0"/>